<evidence type="ECO:0000256" key="2">
    <source>
        <dbReference type="ARBA" id="ARBA00000909"/>
    </source>
</evidence>
<accession>A0A172QRI7</accession>
<evidence type="ECO:0000256" key="5">
    <source>
        <dbReference type="ARBA" id="ARBA00022723"/>
    </source>
</evidence>
<evidence type="ECO:0000256" key="1">
    <source>
        <dbReference type="ARBA" id="ARBA00000013"/>
    </source>
</evidence>
<comment type="similarity">
    <text evidence="17">Belongs to the NnrD/CARKD family.</text>
</comment>
<comment type="similarity">
    <text evidence="4 18">In the C-terminal section; belongs to the NnrD/CARKD family.</text>
</comment>
<comment type="subunit">
    <text evidence="17">Homotetramer.</text>
</comment>
<dbReference type="RefSeq" id="WP_066564678.1">
    <property type="nucleotide sequence ID" value="NZ_CP015622.1"/>
</dbReference>
<evidence type="ECO:0000256" key="18">
    <source>
        <dbReference type="PIRNR" id="PIRNR017184"/>
    </source>
</evidence>
<dbReference type="GO" id="GO:0052856">
    <property type="term" value="F:NAD(P)HX epimerase activity"/>
    <property type="evidence" value="ECO:0007669"/>
    <property type="project" value="UniProtKB-EC"/>
</dbReference>
<comment type="function">
    <text evidence="17">Catalyzes the dehydration of the S-form of NAD(P)HX at the expense of ADP, which is converted to AMP. Together with NAD(P)HX epimerase, which catalyzes the epimerization of the S- and R-forms, the enzyme allows the repair of both epimers of NAD(P)HX, a damaged form of NAD(P)H that is a result of enzymatic or heat-dependent hydration.</text>
</comment>
<dbReference type="OrthoDB" id="9806925at2"/>
<evidence type="ECO:0000256" key="12">
    <source>
        <dbReference type="ARBA" id="ARBA00023239"/>
    </source>
</evidence>
<dbReference type="GO" id="GO:0052855">
    <property type="term" value="F:ADP-dependent NAD(P)H-hydrate dehydratase activity"/>
    <property type="evidence" value="ECO:0007669"/>
    <property type="project" value="UniProtKB-UniRule"/>
</dbReference>
<evidence type="ECO:0000313" key="21">
    <source>
        <dbReference type="EMBL" id="ANE03288.1"/>
    </source>
</evidence>
<keyword evidence="22" id="KW-1185">Reference proteome</keyword>
<evidence type="ECO:0000256" key="7">
    <source>
        <dbReference type="ARBA" id="ARBA00022840"/>
    </source>
</evidence>
<evidence type="ECO:0000256" key="8">
    <source>
        <dbReference type="ARBA" id="ARBA00022857"/>
    </source>
</evidence>
<reference evidence="21 22" key="1">
    <citation type="submission" date="2016-05" db="EMBL/GenBank/DDBJ databases">
        <title>Complete genome sequence of Corynebacterium crudilactis, a new Corynebacterium species isolated from raw cow's milk.</title>
        <authorList>
            <person name="Christian R."/>
            <person name="Zimmermann J."/>
            <person name="Lipski A."/>
            <person name="Kalinowski J."/>
        </authorList>
    </citation>
    <scope>NUCLEOTIDE SEQUENCE [LARGE SCALE GENOMIC DNA]</scope>
    <source>
        <strain evidence="21 22">JZ16</strain>
    </source>
</reference>
<organism evidence="21 22">
    <name type="scientific">Corynebacterium crudilactis</name>
    <dbReference type="NCBI Taxonomy" id="1652495"/>
    <lineage>
        <taxon>Bacteria</taxon>
        <taxon>Bacillati</taxon>
        <taxon>Actinomycetota</taxon>
        <taxon>Actinomycetes</taxon>
        <taxon>Mycobacteriales</taxon>
        <taxon>Corynebacteriaceae</taxon>
        <taxon>Corynebacterium</taxon>
    </lineage>
</organism>
<feature type="binding site" evidence="17">
    <location>
        <position position="418"/>
    </location>
    <ligand>
        <name>(6S)-NADPHX</name>
        <dbReference type="ChEBI" id="CHEBI:64076"/>
    </ligand>
</feature>
<dbReference type="Proteomes" id="UP000076929">
    <property type="component" value="Chromosome"/>
</dbReference>
<evidence type="ECO:0000256" key="11">
    <source>
        <dbReference type="ARBA" id="ARBA00023235"/>
    </source>
</evidence>
<dbReference type="SUPFAM" id="SSF64153">
    <property type="entry name" value="YjeF N-terminal domain-like"/>
    <property type="match status" value="1"/>
</dbReference>
<evidence type="ECO:0000256" key="9">
    <source>
        <dbReference type="ARBA" id="ARBA00022958"/>
    </source>
</evidence>
<dbReference type="InterPro" id="IPR004443">
    <property type="entry name" value="YjeF_N_dom"/>
</dbReference>
<dbReference type="InterPro" id="IPR036652">
    <property type="entry name" value="YjeF_N_dom_sf"/>
</dbReference>
<comment type="function">
    <text evidence="14 18">Bifunctional enzyme that catalyzes the epimerization of the S- and R-forms of NAD(P)HX and the dehydration of the S-form of NAD(P)HX at the expense of ADP, which is converted to AMP. This allows the repair of both epimers of NAD(P)HX, a damaged form of NAD(P)H that is a result of enzymatic or heat-dependent hydration.</text>
</comment>
<evidence type="ECO:0000256" key="13">
    <source>
        <dbReference type="ARBA" id="ARBA00023268"/>
    </source>
</evidence>
<keyword evidence="7 17" id="KW-0067">ATP-binding</keyword>
<dbReference type="Pfam" id="PF01256">
    <property type="entry name" value="Carb_kinase"/>
    <property type="match status" value="1"/>
</dbReference>
<keyword evidence="9 18" id="KW-0630">Potassium</keyword>
<keyword evidence="10 17" id="KW-0520">NAD</keyword>
<dbReference type="STRING" id="1652495.ccrud_03035"/>
<dbReference type="AlphaFoldDB" id="A0A172QRI7"/>
<comment type="catalytic activity">
    <reaction evidence="1 18">
        <text>(6R)-NADHX = (6S)-NADHX</text>
        <dbReference type="Rhea" id="RHEA:32215"/>
        <dbReference type="ChEBI" id="CHEBI:64074"/>
        <dbReference type="ChEBI" id="CHEBI:64075"/>
        <dbReference type="EC" id="5.1.99.6"/>
    </reaction>
</comment>
<feature type="binding site" evidence="17">
    <location>
        <position position="312"/>
    </location>
    <ligand>
        <name>(6S)-NADPHX</name>
        <dbReference type="ChEBI" id="CHEBI:64076"/>
    </ligand>
</feature>
<evidence type="ECO:0000259" key="20">
    <source>
        <dbReference type="PROSITE" id="PS51385"/>
    </source>
</evidence>
<dbReference type="Gene3D" id="3.40.50.10260">
    <property type="entry name" value="YjeF N-terminal domain"/>
    <property type="match status" value="1"/>
</dbReference>
<dbReference type="PANTHER" id="PTHR12592">
    <property type="entry name" value="ATP-DEPENDENT (S)-NAD(P)H-HYDRATE DEHYDRATASE FAMILY MEMBER"/>
    <property type="match status" value="1"/>
</dbReference>
<keyword evidence="13" id="KW-0511">Multifunctional enzyme</keyword>
<comment type="catalytic activity">
    <reaction evidence="2 18">
        <text>(6R)-NADPHX = (6S)-NADPHX</text>
        <dbReference type="Rhea" id="RHEA:32227"/>
        <dbReference type="ChEBI" id="CHEBI:64076"/>
        <dbReference type="ChEBI" id="CHEBI:64077"/>
        <dbReference type="EC" id="5.1.99.6"/>
    </reaction>
</comment>
<evidence type="ECO:0000259" key="19">
    <source>
        <dbReference type="PROSITE" id="PS51383"/>
    </source>
</evidence>
<evidence type="ECO:0000256" key="10">
    <source>
        <dbReference type="ARBA" id="ARBA00023027"/>
    </source>
</evidence>
<comment type="catalytic activity">
    <reaction evidence="16 17 18">
        <text>(6S)-NADPHX + ADP = AMP + phosphate + NADPH + H(+)</text>
        <dbReference type="Rhea" id="RHEA:32235"/>
        <dbReference type="ChEBI" id="CHEBI:15378"/>
        <dbReference type="ChEBI" id="CHEBI:43474"/>
        <dbReference type="ChEBI" id="CHEBI:57783"/>
        <dbReference type="ChEBI" id="CHEBI:64076"/>
        <dbReference type="ChEBI" id="CHEBI:456215"/>
        <dbReference type="ChEBI" id="CHEBI:456216"/>
        <dbReference type="EC" id="4.2.1.136"/>
    </reaction>
</comment>
<evidence type="ECO:0000256" key="3">
    <source>
        <dbReference type="ARBA" id="ARBA00006001"/>
    </source>
</evidence>
<dbReference type="InterPro" id="IPR030677">
    <property type="entry name" value="Nnr"/>
</dbReference>
<dbReference type="EMBL" id="CP015622">
    <property type="protein sequence ID" value="ANE03288.1"/>
    <property type="molecule type" value="Genomic_DNA"/>
</dbReference>
<dbReference type="GO" id="GO:0110051">
    <property type="term" value="P:metabolite repair"/>
    <property type="evidence" value="ECO:0007669"/>
    <property type="project" value="TreeGrafter"/>
</dbReference>
<feature type="domain" description="YjeF N-terminal" evidence="20">
    <location>
        <begin position="10"/>
        <end position="231"/>
    </location>
</feature>
<evidence type="ECO:0000256" key="6">
    <source>
        <dbReference type="ARBA" id="ARBA00022741"/>
    </source>
</evidence>
<evidence type="ECO:0000256" key="14">
    <source>
        <dbReference type="ARBA" id="ARBA00025153"/>
    </source>
</evidence>
<evidence type="ECO:0000256" key="4">
    <source>
        <dbReference type="ARBA" id="ARBA00009524"/>
    </source>
</evidence>
<evidence type="ECO:0000256" key="17">
    <source>
        <dbReference type="HAMAP-Rule" id="MF_01965"/>
    </source>
</evidence>
<dbReference type="InterPro" id="IPR000631">
    <property type="entry name" value="CARKD"/>
</dbReference>
<keyword evidence="11 18" id="KW-0413">Isomerase</keyword>
<dbReference type="SUPFAM" id="SSF53613">
    <property type="entry name" value="Ribokinase-like"/>
    <property type="match status" value="1"/>
</dbReference>
<dbReference type="PROSITE" id="PS51385">
    <property type="entry name" value="YJEF_N"/>
    <property type="match status" value="1"/>
</dbReference>
<dbReference type="GO" id="GO:0005524">
    <property type="term" value="F:ATP binding"/>
    <property type="evidence" value="ECO:0007669"/>
    <property type="project" value="UniProtKB-UniRule"/>
</dbReference>
<feature type="binding site" evidence="17">
    <location>
        <position position="490"/>
    </location>
    <ligand>
        <name>(6S)-NADPHX</name>
        <dbReference type="ChEBI" id="CHEBI:64076"/>
    </ligand>
</feature>
<feature type="domain" description="YjeF C-terminal" evidence="19">
    <location>
        <begin position="277"/>
        <end position="568"/>
    </location>
</feature>
<evidence type="ECO:0000313" key="22">
    <source>
        <dbReference type="Proteomes" id="UP000076929"/>
    </source>
</evidence>
<name>A0A172QRI7_9CORY</name>
<comment type="cofactor">
    <cofactor evidence="18">
        <name>K(+)</name>
        <dbReference type="ChEBI" id="CHEBI:29103"/>
    </cofactor>
    <text evidence="18">Binds 1 potassium ion per subunit.</text>
</comment>
<dbReference type="Pfam" id="PF03853">
    <property type="entry name" value="YjeF_N"/>
    <property type="match status" value="1"/>
</dbReference>
<comment type="catalytic activity">
    <reaction evidence="15 17 18">
        <text>(6S)-NADHX + ADP = AMP + phosphate + NADH + H(+)</text>
        <dbReference type="Rhea" id="RHEA:32223"/>
        <dbReference type="ChEBI" id="CHEBI:15378"/>
        <dbReference type="ChEBI" id="CHEBI:43474"/>
        <dbReference type="ChEBI" id="CHEBI:57945"/>
        <dbReference type="ChEBI" id="CHEBI:64074"/>
        <dbReference type="ChEBI" id="CHEBI:456215"/>
        <dbReference type="ChEBI" id="CHEBI:456216"/>
        <dbReference type="EC" id="4.2.1.136"/>
    </reaction>
</comment>
<keyword evidence="8 17" id="KW-0521">NADP</keyword>
<proteinExistence type="inferred from homology"/>
<keyword evidence="5 18" id="KW-0479">Metal-binding</keyword>
<dbReference type="CDD" id="cd01171">
    <property type="entry name" value="YXKO-related"/>
    <property type="match status" value="1"/>
</dbReference>
<dbReference type="KEGG" id="ccjz:ccrud_03035"/>
<dbReference type="Gene3D" id="3.40.1190.20">
    <property type="match status" value="1"/>
</dbReference>
<sequence length="574" mass="60216">MKSVFSVDQIRRAENTLFEFQTDSDELMISAASAVADVALAMLAGPAPSPSSEESILLLVGPGGNGGDALYAGAFLAEEGHHVDALLLGNGKVHQSALSYFESLGGRVIADFPLHYMYRLVIDGLYGIGGRGGLSVELACLVESFSSSGIPILAIDVPSGVHADTGEIPPGVMITVDGFDQDAPMARQKVPAHINAEVTITFGGLRRAHAVSPACGEVLLADINIAGGGGKSLSAELLHIQNIDETPQIFASAAWPKEQSLFERAKFAETAPHIQKIGQHFMILNMEPSPDHDKYSGGIVGIVAGSDIYPGAAVLAVKAAVRATSSMVRYVGPAVNFVLHAQPEVVATQSLQDTGRVQAWVYGPGRGLAAEQQAELAELLNQPEPLLIDADGLSLLERSAELRQALKQRSARTVLTPHKGEFERVADSLRIEGVEIPEAHKDPIGAAQALSTELDCCVLLKGRFTVVAAHDFVHVINSGHSWLATPGSGDVLAGLIGAHLAQSYAELNRLPEFFPDLVLSDSAIYTQVAPAVTIHSVAAALAARTEFGAAPTSAGFIADAIPAATAKVDLKRIG</sequence>
<dbReference type="EC" id="4.2.1.136" evidence="17"/>
<protein>
    <recommendedName>
        <fullName evidence="17">ADP-dependent (S)-NAD(P)H-hydrate dehydratase</fullName>
        <ecNumber evidence="17">4.2.1.136</ecNumber>
    </recommendedName>
    <alternativeName>
        <fullName evidence="17">ADP-dependent NAD(P)HX dehydratase</fullName>
    </alternativeName>
</protein>
<dbReference type="PIRSF" id="PIRSF017184">
    <property type="entry name" value="Nnr"/>
    <property type="match status" value="1"/>
</dbReference>
<feature type="binding site" evidence="17">
    <location>
        <position position="365"/>
    </location>
    <ligand>
        <name>(6S)-NADPHX</name>
        <dbReference type="ChEBI" id="CHEBI:64076"/>
    </ligand>
</feature>
<dbReference type="GO" id="GO:0046872">
    <property type="term" value="F:metal ion binding"/>
    <property type="evidence" value="ECO:0007669"/>
    <property type="project" value="UniProtKB-UniRule"/>
</dbReference>
<evidence type="ECO:0000256" key="15">
    <source>
        <dbReference type="ARBA" id="ARBA00048238"/>
    </source>
</evidence>
<dbReference type="GO" id="GO:0046496">
    <property type="term" value="P:nicotinamide nucleotide metabolic process"/>
    <property type="evidence" value="ECO:0007669"/>
    <property type="project" value="UniProtKB-UniRule"/>
</dbReference>
<comment type="similarity">
    <text evidence="3 18">In the N-terminal section; belongs to the NnrE/AIBP family.</text>
</comment>
<feature type="binding site" evidence="17">
    <location>
        <position position="489"/>
    </location>
    <ligand>
        <name>AMP</name>
        <dbReference type="ChEBI" id="CHEBI:456215"/>
    </ligand>
</feature>
<comment type="cofactor">
    <cofactor evidence="17">
        <name>Mg(2+)</name>
        <dbReference type="ChEBI" id="CHEBI:18420"/>
    </cofactor>
</comment>
<feature type="binding site" evidence="17">
    <location>
        <begin position="461"/>
        <end position="465"/>
    </location>
    <ligand>
        <name>AMP</name>
        <dbReference type="ChEBI" id="CHEBI:456215"/>
    </ligand>
</feature>
<keyword evidence="6 17" id="KW-0547">Nucleotide-binding</keyword>
<dbReference type="InterPro" id="IPR029056">
    <property type="entry name" value="Ribokinase-like"/>
</dbReference>
<dbReference type="PROSITE" id="PS51383">
    <property type="entry name" value="YJEF_C_3"/>
    <property type="match status" value="1"/>
</dbReference>
<keyword evidence="12 17" id="KW-0456">Lyase</keyword>
<dbReference type="HAMAP" id="MF_01965">
    <property type="entry name" value="NADHX_dehydratase"/>
    <property type="match status" value="1"/>
</dbReference>
<evidence type="ECO:0000256" key="16">
    <source>
        <dbReference type="ARBA" id="ARBA00049209"/>
    </source>
</evidence>
<gene>
    <name evidence="17" type="primary">nnrD</name>
    <name evidence="21" type="ORF">ccrud_03035</name>
</gene>
<dbReference type="PANTHER" id="PTHR12592:SF0">
    <property type="entry name" value="ATP-DEPENDENT (S)-NAD(P)H-HYDRATE DEHYDRATASE"/>
    <property type="match status" value="1"/>
</dbReference>